<feature type="compositionally biased region" description="Basic and acidic residues" evidence="1">
    <location>
        <begin position="1"/>
        <end position="19"/>
    </location>
</feature>
<evidence type="ECO:0000313" key="5">
    <source>
        <dbReference type="Proteomes" id="UP001183006"/>
    </source>
</evidence>
<evidence type="ECO:0000256" key="1">
    <source>
        <dbReference type="SAM" id="MobiDB-lite"/>
    </source>
</evidence>
<feature type="transmembrane region" description="Helical" evidence="2">
    <location>
        <begin position="214"/>
        <end position="237"/>
    </location>
</feature>
<feature type="transmembrane region" description="Helical" evidence="2">
    <location>
        <begin position="274"/>
        <end position="291"/>
    </location>
</feature>
<evidence type="ECO:0000313" key="4">
    <source>
        <dbReference type="EMBL" id="WMW22955.1"/>
    </source>
</evidence>
<keyword evidence="2" id="KW-0812">Transmembrane</keyword>
<proteinExistence type="predicted"/>
<dbReference type="Gene3D" id="3.40.50.11600">
    <property type="match status" value="1"/>
</dbReference>
<dbReference type="Pfam" id="PF03599">
    <property type="entry name" value="CdhD"/>
    <property type="match status" value="1"/>
</dbReference>
<dbReference type="NCBIfam" id="NF040863">
    <property type="entry name" value="HgcA_corrinoid"/>
    <property type="match status" value="1"/>
</dbReference>
<accession>A0AA51YJS7</accession>
<reference evidence="4" key="1">
    <citation type="submission" date="2023-08" db="EMBL/GenBank/DDBJ databases">
        <title>Methanolobus mangrovi sp. nov. and Methanolobus sediminis sp. nov, two novel methylotrophic methanogens isolated from mangrove sediments in China.</title>
        <authorList>
            <person name="Zhou J."/>
        </authorList>
    </citation>
    <scope>NUCLEOTIDE SEQUENCE</scope>
    <source>
        <strain evidence="4">FTZ2</strain>
    </source>
</reference>
<keyword evidence="2" id="KW-1133">Transmembrane helix</keyword>
<keyword evidence="5" id="KW-1185">Reference proteome</keyword>
<feature type="region of interest" description="Disordered" evidence="1">
    <location>
        <begin position="1"/>
        <end position="21"/>
    </location>
</feature>
<dbReference type="InterPro" id="IPR016041">
    <property type="entry name" value="Ac-CoA_synth_d_su_TIM-brl"/>
</dbReference>
<name>A0AA51YJS7_9EURY</name>
<feature type="transmembrane region" description="Helical" evidence="2">
    <location>
        <begin position="243"/>
        <end position="262"/>
    </location>
</feature>
<organism evidence="4 5">
    <name type="scientific">Methanolobus mangrovi</name>
    <dbReference type="NCBI Taxonomy" id="3072977"/>
    <lineage>
        <taxon>Archaea</taxon>
        <taxon>Methanobacteriati</taxon>
        <taxon>Methanobacteriota</taxon>
        <taxon>Stenosarchaea group</taxon>
        <taxon>Methanomicrobia</taxon>
        <taxon>Methanosarcinales</taxon>
        <taxon>Methanosarcinaceae</taxon>
        <taxon>Methanolobus</taxon>
    </lineage>
</organism>
<dbReference type="SMR" id="A0AA51YJS7"/>
<evidence type="ECO:0000259" key="3">
    <source>
        <dbReference type="Pfam" id="PF03599"/>
    </source>
</evidence>
<gene>
    <name evidence="4" type="primary">hgcA</name>
    <name evidence="4" type="ORF">RE476_03775</name>
</gene>
<sequence length="368" mass="40483">MHSTIEERKENHMENDKTADSTCSCAPKSDKLSFITFTHDIPACEILTITSTLTLKDRFGHFLARWGVNRMGYIVKPNLYKLGNPDADSPVFVSANYTMSFDALRSALAGIDCYILVLDTKGINVWCAAGKGTFGTEELVRRISWSGLSDIVQHRTIILPQLSAPGISAHEVQRRSGFRVEYGPVRANDLAEYLKTHKATPEMRRVHFSLWNRLVLTPMELVHAALPTLAVAIVLYFLAGPLAALAAITTVLTGTVLFPVLLPFIPTHDFSTKGLILGEIVAIPFALTFAADSVTSLWPNVLKALVFLLVMPAVTAYLALNFTGCTTFTSRTGVKKEIFRYVPFMAFIAGSGIVISILLGIFRLMKVI</sequence>
<dbReference type="Proteomes" id="UP001183006">
    <property type="component" value="Chromosome"/>
</dbReference>
<evidence type="ECO:0000256" key="2">
    <source>
        <dbReference type="SAM" id="Phobius"/>
    </source>
</evidence>
<dbReference type="AlphaFoldDB" id="A0AA51YJS7"/>
<feature type="transmembrane region" description="Helical" evidence="2">
    <location>
        <begin position="341"/>
        <end position="362"/>
    </location>
</feature>
<dbReference type="KEGG" id="mmav:RE476_03775"/>
<feature type="transmembrane region" description="Helical" evidence="2">
    <location>
        <begin position="297"/>
        <end position="320"/>
    </location>
</feature>
<protein>
    <submittedName>
        <fullName evidence="4">Mercury methylation corrinoid protein HgcA</fullName>
    </submittedName>
</protein>
<keyword evidence="2" id="KW-0472">Membrane</keyword>
<dbReference type="EMBL" id="CP133594">
    <property type="protein sequence ID" value="WMW22955.1"/>
    <property type="molecule type" value="Genomic_DNA"/>
</dbReference>
<feature type="domain" description="CO dehydrogenase/acetyl-CoA synthase delta subunit TIM barrel" evidence="3">
    <location>
        <begin position="75"/>
        <end position="185"/>
    </location>
</feature>